<reference evidence="7 8" key="1">
    <citation type="submission" date="2014-09" db="EMBL/GenBank/DDBJ databases">
        <title>Draft Genome Sequence of Draconibacterium sp. JN14CK-3.</title>
        <authorList>
            <person name="Dong C."/>
            <person name="Lai Q."/>
            <person name="Shao Z."/>
        </authorList>
    </citation>
    <scope>NUCLEOTIDE SEQUENCE [LARGE SCALE GENOMIC DNA]</scope>
    <source>
        <strain evidence="7 8">JN14CK-3</strain>
    </source>
</reference>
<evidence type="ECO:0000256" key="3">
    <source>
        <dbReference type="ARBA" id="ARBA00039118"/>
    </source>
</evidence>
<dbReference type="PATRIC" id="fig|1544798.3.peg.4181"/>
<evidence type="ECO:0000256" key="2">
    <source>
        <dbReference type="ARBA" id="ARBA00022801"/>
    </source>
</evidence>
<dbReference type="SUPFAM" id="SSF56317">
    <property type="entry name" value="Carbon-nitrogen hydrolase"/>
    <property type="match status" value="1"/>
</dbReference>
<accession>A0A0D8J5C4</accession>
<dbReference type="PANTHER" id="PTHR47799">
    <property type="entry name" value="OMEGA-AMIDASE YAFV"/>
    <property type="match status" value="1"/>
</dbReference>
<dbReference type="InterPro" id="IPR036526">
    <property type="entry name" value="C-N_Hydrolase_sf"/>
</dbReference>
<dbReference type="InterPro" id="IPR052737">
    <property type="entry name" value="Omega-amidase_YafV"/>
</dbReference>
<sequence>MENLKITVIQPDIIWENPDANLKKYSEWFDKINETDVIILPEMFTTGFSMHPEKLKEQMDGPSIKWMQQVASDKNAAVVGSLIIEEDGKVYNRAIWAFPEGKTETYDKRHLYSMGQEHLHYTPGKDKLIVDYKGWKFCPQICYDLRFPVFARNQEDYDVIFYIANWPSPRHHVWKNLLISRAIENQAYCFGVNRVGTDGTGLKYLGDSSCISPKGFAEFMGENEAVKTFEISYSQLHDFRHKFPLLSDRDNFKIL</sequence>
<dbReference type="FunFam" id="3.60.110.10:FF:000004">
    <property type="entry name" value="Carbon-nitrogen hydrolase"/>
    <property type="match status" value="1"/>
</dbReference>
<dbReference type="STRING" id="1544798.LH29_20025"/>
<evidence type="ECO:0000313" key="7">
    <source>
        <dbReference type="EMBL" id="KJF42112.1"/>
    </source>
</evidence>
<gene>
    <name evidence="7" type="ORF">LH29_20025</name>
</gene>
<evidence type="ECO:0000256" key="4">
    <source>
        <dbReference type="ARBA" id="ARBA00052904"/>
    </source>
</evidence>
<evidence type="ECO:0000313" key="8">
    <source>
        <dbReference type="Proteomes" id="UP000032544"/>
    </source>
</evidence>
<protein>
    <recommendedName>
        <fullName evidence="5">Omega-amidase YafV</fullName>
        <ecNumber evidence="3">3.5.1.3</ecNumber>
    </recommendedName>
</protein>
<feature type="domain" description="CN hydrolase" evidence="6">
    <location>
        <begin position="4"/>
        <end position="251"/>
    </location>
</feature>
<dbReference type="OrthoDB" id="9811121at2"/>
<dbReference type="Proteomes" id="UP000032544">
    <property type="component" value="Unassembled WGS sequence"/>
</dbReference>
<dbReference type="PANTHER" id="PTHR47799:SF1">
    <property type="entry name" value="OMEGA-AMIDASE YAFV"/>
    <property type="match status" value="1"/>
</dbReference>
<dbReference type="RefSeq" id="WP_045032870.1">
    <property type="nucleotide sequence ID" value="NZ_JRHC01000006.1"/>
</dbReference>
<dbReference type="Pfam" id="PF00795">
    <property type="entry name" value="CN_hydrolase"/>
    <property type="match status" value="1"/>
</dbReference>
<keyword evidence="2" id="KW-0378">Hydrolase</keyword>
<evidence type="ECO:0000256" key="5">
    <source>
        <dbReference type="ARBA" id="ARBA00072139"/>
    </source>
</evidence>
<comment type="caution">
    <text evidence="7">The sequence shown here is derived from an EMBL/GenBank/DDBJ whole genome shotgun (WGS) entry which is preliminary data.</text>
</comment>
<dbReference type="AlphaFoldDB" id="A0A0D8J5C4"/>
<dbReference type="CDD" id="cd07575">
    <property type="entry name" value="Xc-1258_like"/>
    <property type="match status" value="1"/>
</dbReference>
<dbReference type="EC" id="3.5.1.3" evidence="3"/>
<organism evidence="7 8">
    <name type="scientific">Draconibacterium sediminis</name>
    <dbReference type="NCBI Taxonomy" id="1544798"/>
    <lineage>
        <taxon>Bacteria</taxon>
        <taxon>Pseudomonadati</taxon>
        <taxon>Bacteroidota</taxon>
        <taxon>Bacteroidia</taxon>
        <taxon>Marinilabiliales</taxon>
        <taxon>Prolixibacteraceae</taxon>
        <taxon>Draconibacterium</taxon>
    </lineage>
</organism>
<dbReference type="InterPro" id="IPR003010">
    <property type="entry name" value="C-N_Hydrolase"/>
</dbReference>
<name>A0A0D8J5C4_9BACT</name>
<proteinExistence type="inferred from homology"/>
<keyword evidence="8" id="KW-1185">Reference proteome</keyword>
<dbReference type="PROSITE" id="PS50263">
    <property type="entry name" value="CN_HYDROLASE"/>
    <property type="match status" value="1"/>
</dbReference>
<comment type="similarity">
    <text evidence="1">Belongs to the carbon-nitrogen hydrolase superfamily. NIT1/NIT2 family.</text>
</comment>
<dbReference type="EMBL" id="JRHC01000006">
    <property type="protein sequence ID" value="KJF42112.1"/>
    <property type="molecule type" value="Genomic_DNA"/>
</dbReference>
<evidence type="ECO:0000256" key="1">
    <source>
        <dbReference type="ARBA" id="ARBA00010613"/>
    </source>
</evidence>
<dbReference type="NCBIfam" id="NF007757">
    <property type="entry name" value="PRK10438.1"/>
    <property type="match status" value="1"/>
</dbReference>
<dbReference type="GO" id="GO:0050152">
    <property type="term" value="F:omega-amidase activity"/>
    <property type="evidence" value="ECO:0007669"/>
    <property type="project" value="UniProtKB-EC"/>
</dbReference>
<comment type="catalytic activity">
    <reaction evidence="4">
        <text>a monoamide of a dicarboxylate + H2O = a dicarboxylate + NH4(+)</text>
        <dbReference type="Rhea" id="RHEA:11716"/>
        <dbReference type="ChEBI" id="CHEBI:15377"/>
        <dbReference type="ChEBI" id="CHEBI:28938"/>
        <dbReference type="ChEBI" id="CHEBI:28965"/>
        <dbReference type="ChEBI" id="CHEBI:77450"/>
        <dbReference type="EC" id="3.5.1.3"/>
    </reaction>
</comment>
<evidence type="ECO:0000259" key="6">
    <source>
        <dbReference type="PROSITE" id="PS50263"/>
    </source>
</evidence>
<dbReference type="Gene3D" id="3.60.110.10">
    <property type="entry name" value="Carbon-nitrogen hydrolase"/>
    <property type="match status" value="1"/>
</dbReference>
<dbReference type="GO" id="GO:0106008">
    <property type="term" value="F:2-oxoglutaramate amidase activity"/>
    <property type="evidence" value="ECO:0007669"/>
    <property type="project" value="TreeGrafter"/>
</dbReference>